<dbReference type="EMBL" id="AOGX02000044">
    <property type="protein sequence ID" value="EOQ87213.1"/>
    <property type="molecule type" value="Genomic_DNA"/>
</dbReference>
<organism evidence="3 4">
    <name type="scientific">Leptospira yanagawae serovar Saopaulo str. Sao Paulo = ATCC 700523</name>
    <dbReference type="NCBI Taxonomy" id="1249483"/>
    <lineage>
        <taxon>Bacteria</taxon>
        <taxon>Pseudomonadati</taxon>
        <taxon>Spirochaetota</taxon>
        <taxon>Spirochaetia</taxon>
        <taxon>Leptospirales</taxon>
        <taxon>Leptospiraceae</taxon>
        <taxon>Leptospira</taxon>
    </lineage>
</organism>
<reference evidence="3 4" key="1">
    <citation type="submission" date="2013-04" db="EMBL/GenBank/DDBJ databases">
        <authorList>
            <person name="Harkins D.M."/>
            <person name="Durkin A.S."/>
            <person name="Brinkac L.M."/>
            <person name="Haft D.H."/>
            <person name="Selengut J.D."/>
            <person name="Sanka R."/>
            <person name="DePew J."/>
            <person name="Purushe J."/>
            <person name="Hartskeerl R.A."/>
            <person name="Ahmed A."/>
            <person name="van der Linden H."/>
            <person name="Goris M.G.A."/>
            <person name="Vinetz J.M."/>
            <person name="Sutton G.G."/>
            <person name="Nierman W.C."/>
            <person name="Fouts D.E."/>
        </authorList>
    </citation>
    <scope>NUCLEOTIDE SEQUENCE [LARGE SCALE GENOMIC DNA]</scope>
    <source>
        <strain evidence="3 4">Sao Paulo</strain>
    </source>
</reference>
<evidence type="ECO:0000259" key="2">
    <source>
        <dbReference type="PROSITE" id="PS50222"/>
    </source>
</evidence>
<dbReference type="PROSITE" id="PS00018">
    <property type="entry name" value="EF_HAND_1"/>
    <property type="match status" value="1"/>
</dbReference>
<protein>
    <submittedName>
        <fullName evidence="3">EF-hand domain protein</fullName>
    </submittedName>
</protein>
<dbReference type="PROSITE" id="PS50222">
    <property type="entry name" value="EF_HAND_2"/>
    <property type="match status" value="1"/>
</dbReference>
<comment type="caution">
    <text evidence="3">The sequence shown here is derived from an EMBL/GenBank/DDBJ whole genome shotgun (WGS) entry which is preliminary data.</text>
</comment>
<evidence type="ECO:0000256" key="1">
    <source>
        <dbReference type="SAM" id="MobiDB-lite"/>
    </source>
</evidence>
<dbReference type="GO" id="GO:0005509">
    <property type="term" value="F:calcium ion binding"/>
    <property type="evidence" value="ECO:0007669"/>
    <property type="project" value="InterPro"/>
</dbReference>
<dbReference type="SUPFAM" id="SSF47473">
    <property type="entry name" value="EF-hand"/>
    <property type="match status" value="1"/>
</dbReference>
<gene>
    <name evidence="3" type="ORF">LEP1GSC202_2589</name>
</gene>
<evidence type="ECO:0000313" key="4">
    <source>
        <dbReference type="Proteomes" id="UP000013996"/>
    </source>
</evidence>
<feature type="region of interest" description="Disordered" evidence="1">
    <location>
        <begin position="65"/>
        <end position="109"/>
    </location>
</feature>
<dbReference type="InterPro" id="IPR018247">
    <property type="entry name" value="EF_Hand_1_Ca_BS"/>
</dbReference>
<dbReference type="AlphaFoldDB" id="A0A5E8H8W8"/>
<dbReference type="Pfam" id="PF13202">
    <property type="entry name" value="EF-hand_5"/>
    <property type="match status" value="2"/>
</dbReference>
<dbReference type="OrthoDB" id="8404005at2"/>
<dbReference type="InterPro" id="IPR011992">
    <property type="entry name" value="EF-hand-dom_pair"/>
</dbReference>
<dbReference type="Gene3D" id="1.10.238.10">
    <property type="entry name" value="EF-hand"/>
    <property type="match status" value="1"/>
</dbReference>
<dbReference type="InterPro" id="IPR002048">
    <property type="entry name" value="EF_hand_dom"/>
</dbReference>
<dbReference type="Proteomes" id="UP000013996">
    <property type="component" value="Unassembled WGS sequence"/>
</dbReference>
<evidence type="ECO:0000313" key="3">
    <source>
        <dbReference type="EMBL" id="EOQ87213.1"/>
    </source>
</evidence>
<feature type="domain" description="EF-hand" evidence="2">
    <location>
        <begin position="52"/>
        <end position="87"/>
    </location>
</feature>
<proteinExistence type="predicted"/>
<dbReference type="RefSeq" id="WP_015679185.1">
    <property type="nucleotide sequence ID" value="NZ_AOGX02000044.1"/>
</dbReference>
<sequence length="109" mass="12557">MKKILLILTVVTFVIPTILFAHDKEGHGKKSMALGHFNKMDADGDKKVTKEEWQKFHDAHFLELDKDGDGSVSFDEMKEKHLEKKDKMKEKAKENGKQGKKKNKETDTE</sequence>
<feature type="compositionally biased region" description="Basic and acidic residues" evidence="1">
    <location>
        <begin position="65"/>
        <end position="97"/>
    </location>
</feature>
<accession>A0A5E8H8W8</accession>
<name>A0A5E8H8W8_9LEPT</name>
<dbReference type="STRING" id="1249483.LEP1GSC202_2589"/>